<accession>H0WAT1</accession>
<feature type="compositionally biased region" description="Low complexity" evidence="1">
    <location>
        <begin position="132"/>
        <end position="169"/>
    </location>
</feature>
<evidence type="ECO:0000256" key="1">
    <source>
        <dbReference type="SAM" id="MobiDB-lite"/>
    </source>
</evidence>
<keyword evidence="2" id="KW-1133">Transmembrane helix</keyword>
<feature type="compositionally biased region" description="Polar residues" evidence="1">
    <location>
        <begin position="279"/>
        <end position="293"/>
    </location>
</feature>
<dbReference type="InterPro" id="IPR052660">
    <property type="entry name" value="Erythrocyte_Invasion_ImmMod"/>
</dbReference>
<dbReference type="PANTHER" id="PTHR16021:SF9">
    <property type="entry name" value="CHROMOSOME 11 OPEN READING FRAME 24"/>
    <property type="match status" value="1"/>
</dbReference>
<reference evidence="4" key="3">
    <citation type="submission" date="2025-09" db="UniProtKB">
        <authorList>
            <consortium name="Ensembl"/>
        </authorList>
    </citation>
    <scope>IDENTIFICATION</scope>
    <source>
        <strain evidence="4">2N</strain>
    </source>
</reference>
<dbReference type="GeneTree" id="ENSGT00940000153377"/>
<dbReference type="VEuPathDB" id="HostDB:ENSCPOG00000000621"/>
<dbReference type="InterPro" id="IPR041056">
    <property type="entry name" value="DUF5585"/>
</dbReference>
<dbReference type="STRING" id="10141.ENSCPOP00000020094"/>
<dbReference type="FunCoup" id="H0WAT1">
    <property type="interactions" value="523"/>
</dbReference>
<organism evidence="4 5">
    <name type="scientific">Cavia porcellus</name>
    <name type="common">Guinea pig</name>
    <dbReference type="NCBI Taxonomy" id="10141"/>
    <lineage>
        <taxon>Eukaryota</taxon>
        <taxon>Metazoa</taxon>
        <taxon>Chordata</taxon>
        <taxon>Craniata</taxon>
        <taxon>Vertebrata</taxon>
        <taxon>Euteleostomi</taxon>
        <taxon>Mammalia</taxon>
        <taxon>Eutheria</taxon>
        <taxon>Euarchontoglires</taxon>
        <taxon>Glires</taxon>
        <taxon>Rodentia</taxon>
        <taxon>Hystricomorpha</taxon>
        <taxon>Caviidae</taxon>
        <taxon>Cavia</taxon>
    </lineage>
</organism>
<dbReference type="eggNOG" id="ENOG502RZBP">
    <property type="taxonomic scope" value="Eukaryota"/>
</dbReference>
<gene>
    <name evidence="4" type="primary">CUNH11orf24</name>
</gene>
<keyword evidence="2" id="KW-0812">Transmembrane</keyword>
<proteinExistence type="predicted"/>
<dbReference type="Proteomes" id="UP000005447">
    <property type="component" value="Unassembled WGS sequence"/>
</dbReference>
<dbReference type="Bgee" id="ENSCPOG00000000621">
    <property type="expression patterns" value="Expressed in adrenal gland and 13 other cell types or tissues"/>
</dbReference>
<keyword evidence="2" id="KW-0472">Membrane</keyword>
<keyword evidence="5" id="KW-1185">Reference proteome</keyword>
<evidence type="ECO:0000313" key="4">
    <source>
        <dbReference type="Ensembl" id="ENSCPOP00000020094.2"/>
    </source>
</evidence>
<evidence type="ECO:0000256" key="2">
    <source>
        <dbReference type="SAM" id="Phobius"/>
    </source>
</evidence>
<dbReference type="PANTHER" id="PTHR16021">
    <property type="entry name" value="MANSC DOMAIN CONTAINING PROTEIN 1"/>
    <property type="match status" value="1"/>
</dbReference>
<feature type="region of interest" description="Disordered" evidence="1">
    <location>
        <begin position="118"/>
        <end position="307"/>
    </location>
</feature>
<feature type="compositionally biased region" description="Polar residues" evidence="1">
    <location>
        <begin position="122"/>
        <end position="131"/>
    </location>
</feature>
<feature type="signal peptide" evidence="3">
    <location>
        <begin position="1"/>
        <end position="22"/>
    </location>
</feature>
<dbReference type="HOGENOM" id="CLU_056955_0_0_1"/>
<dbReference type="GO" id="GO:0005794">
    <property type="term" value="C:Golgi apparatus"/>
    <property type="evidence" value="ECO:0007669"/>
    <property type="project" value="TreeGrafter"/>
</dbReference>
<dbReference type="EMBL" id="AAKN02038569">
    <property type="status" value="NOT_ANNOTATED_CDS"/>
    <property type="molecule type" value="Genomic_DNA"/>
</dbReference>
<feature type="compositionally biased region" description="Low complexity" evidence="1">
    <location>
        <begin position="214"/>
        <end position="234"/>
    </location>
</feature>
<evidence type="ECO:0000256" key="3">
    <source>
        <dbReference type="SAM" id="SignalP"/>
    </source>
</evidence>
<dbReference type="Ensembl" id="ENSCPOT00000000626.3">
    <property type="protein sequence ID" value="ENSCPOP00000020094.2"/>
    <property type="gene ID" value="ENSCPOG00000000621.4"/>
</dbReference>
<feature type="compositionally biased region" description="Polar residues" evidence="1">
    <location>
        <begin position="170"/>
        <end position="209"/>
    </location>
</feature>
<evidence type="ECO:0008006" key="6">
    <source>
        <dbReference type="Google" id="ProtNLM"/>
    </source>
</evidence>
<feature type="transmembrane region" description="Helical" evidence="2">
    <location>
        <begin position="331"/>
        <end position="351"/>
    </location>
</feature>
<dbReference type="AlphaFoldDB" id="H0WAT1"/>
<keyword evidence="3" id="KW-0732">Signal</keyword>
<feature type="chain" id="PRO_5012406944" description="Prostate androgen-regulated mucin-like protein 1" evidence="3">
    <location>
        <begin position="23"/>
        <end position="378"/>
    </location>
</feature>
<protein>
    <recommendedName>
        <fullName evidence="6">Prostate androgen-regulated mucin-like protein 1</fullName>
    </recommendedName>
</protein>
<sequence length="378" mass="38910">MWTALMLVWIFSLSLSASQVASDKPRNHWKNNALETKVPSKRLEKTTTVTPSLVKFTEGTLTATLSPTKVTAETTHRTNVSTLAAVEGVPETVSSGAATPFISPIPTSVWQTPAATVPGLPSLSTPRAQVPSTSTSQSTAATVRTLTTSNQTAAANPTPTSSTASPTSTVGTQAQGPTSPVSQAQPVLSTAGRSTSAPSNITPEVTTPPSMAPVSSTAVTTTQAQAEESTTSTVPAPPSSPTPQVEATSPTTPPPVSSTHGAGGPATPQTSEQMETKATPGTASATPGVTPRSSGEPKVPGTDLCQPSTEGQYLVVTTEPLSPSSVDKTPLLVVLILGVTLFATVLVLFALQAYESYKKKDYTQVDYLINGMYADSEM</sequence>
<reference evidence="4" key="2">
    <citation type="submission" date="2025-08" db="UniProtKB">
        <authorList>
            <consortium name="Ensembl"/>
        </authorList>
    </citation>
    <scope>IDENTIFICATION</scope>
    <source>
        <strain evidence="4">2N</strain>
    </source>
</reference>
<dbReference type="OMA" id="PEMEAMS"/>
<dbReference type="InParanoid" id="H0WAT1"/>
<name>H0WAT1_CAVPO</name>
<evidence type="ECO:0000313" key="5">
    <source>
        <dbReference type="Proteomes" id="UP000005447"/>
    </source>
</evidence>
<dbReference type="Pfam" id="PF17823">
    <property type="entry name" value="DUF5585"/>
    <property type="match status" value="1"/>
</dbReference>
<reference evidence="5" key="1">
    <citation type="journal article" date="2011" name="Nature">
        <title>A high-resolution map of human evolutionary constraint using 29 mammals.</title>
        <authorList>
            <person name="Lindblad-Toh K."/>
            <person name="Garber M."/>
            <person name="Zuk O."/>
            <person name="Lin M.F."/>
            <person name="Parker B.J."/>
            <person name="Washietl S."/>
            <person name="Kheradpour P."/>
            <person name="Ernst J."/>
            <person name="Jordan G."/>
            <person name="Mauceli E."/>
            <person name="Ward L.D."/>
            <person name="Lowe C.B."/>
            <person name="Holloway A.K."/>
            <person name="Clamp M."/>
            <person name="Gnerre S."/>
            <person name="Alfoldi J."/>
            <person name="Beal K."/>
            <person name="Chang J."/>
            <person name="Clawson H."/>
            <person name="Cuff J."/>
            <person name="Di Palma F."/>
            <person name="Fitzgerald S."/>
            <person name="Flicek P."/>
            <person name="Guttman M."/>
            <person name="Hubisz M.J."/>
            <person name="Jaffe D.B."/>
            <person name="Jungreis I."/>
            <person name="Kent W.J."/>
            <person name="Kostka D."/>
            <person name="Lara M."/>
            <person name="Martins A.L."/>
            <person name="Massingham T."/>
            <person name="Moltke I."/>
            <person name="Raney B.J."/>
            <person name="Rasmussen M.D."/>
            <person name="Robinson J."/>
            <person name="Stark A."/>
            <person name="Vilella A.J."/>
            <person name="Wen J."/>
            <person name="Xie X."/>
            <person name="Zody M.C."/>
            <person name="Baldwin J."/>
            <person name="Bloom T."/>
            <person name="Chin C.W."/>
            <person name="Heiman D."/>
            <person name="Nicol R."/>
            <person name="Nusbaum C."/>
            <person name="Young S."/>
            <person name="Wilkinson J."/>
            <person name="Worley K.C."/>
            <person name="Kovar C.L."/>
            <person name="Muzny D.M."/>
            <person name="Gibbs R.A."/>
            <person name="Cree A."/>
            <person name="Dihn H.H."/>
            <person name="Fowler G."/>
            <person name="Jhangiani S."/>
            <person name="Joshi V."/>
            <person name="Lee S."/>
            <person name="Lewis L.R."/>
            <person name="Nazareth L.V."/>
            <person name="Okwuonu G."/>
            <person name="Santibanez J."/>
            <person name="Warren W.C."/>
            <person name="Mardis E.R."/>
            <person name="Weinstock G.M."/>
            <person name="Wilson R.K."/>
            <person name="Delehaunty K."/>
            <person name="Dooling D."/>
            <person name="Fronik C."/>
            <person name="Fulton L."/>
            <person name="Fulton B."/>
            <person name="Graves T."/>
            <person name="Minx P."/>
            <person name="Sodergren E."/>
            <person name="Birney E."/>
            <person name="Margulies E.H."/>
            <person name="Herrero J."/>
            <person name="Green E.D."/>
            <person name="Haussler D."/>
            <person name="Siepel A."/>
            <person name="Goldman N."/>
            <person name="Pollard K.S."/>
            <person name="Pedersen J.S."/>
            <person name="Lander E.S."/>
            <person name="Kellis M."/>
        </authorList>
    </citation>
    <scope>NUCLEOTIDE SEQUENCE [LARGE SCALE GENOMIC DNA]</scope>
    <source>
        <strain evidence="5">2N</strain>
    </source>
</reference>